<organism evidence="1 2">
    <name type="scientific">Parendozoicomonas callyspongiae</name>
    <dbReference type="NCBI Taxonomy" id="2942213"/>
    <lineage>
        <taxon>Bacteria</taxon>
        <taxon>Pseudomonadati</taxon>
        <taxon>Pseudomonadota</taxon>
        <taxon>Gammaproteobacteria</taxon>
        <taxon>Oceanospirillales</taxon>
        <taxon>Endozoicomonadaceae</taxon>
        <taxon>Parendozoicomonas</taxon>
    </lineage>
</organism>
<evidence type="ECO:0000313" key="1">
    <source>
        <dbReference type="EMBL" id="MCL6269154.1"/>
    </source>
</evidence>
<gene>
    <name evidence="1" type="ORF">M3P05_04250</name>
</gene>
<dbReference type="RefSeq" id="WP_249698067.1">
    <property type="nucleotide sequence ID" value="NZ_JAMFLX010000004.1"/>
</dbReference>
<reference evidence="1 2" key="1">
    <citation type="submission" date="2022-05" db="EMBL/GenBank/DDBJ databases">
        <authorList>
            <person name="Park J.-S."/>
        </authorList>
    </citation>
    <scope>NUCLEOTIDE SEQUENCE [LARGE SCALE GENOMIC DNA]</scope>
    <source>
        <strain evidence="1 2">2012CJ34-2</strain>
    </source>
</reference>
<protein>
    <recommendedName>
        <fullName evidence="3">Transposase</fullName>
    </recommendedName>
</protein>
<evidence type="ECO:0000313" key="2">
    <source>
        <dbReference type="Proteomes" id="UP001203338"/>
    </source>
</evidence>
<comment type="caution">
    <text evidence="1">The sequence shown here is derived from an EMBL/GenBank/DDBJ whole genome shotgun (WGS) entry which is preliminary data.</text>
</comment>
<dbReference type="EMBL" id="JAMFLX010000004">
    <property type="protein sequence ID" value="MCL6269154.1"/>
    <property type="molecule type" value="Genomic_DNA"/>
</dbReference>
<keyword evidence="2" id="KW-1185">Reference proteome</keyword>
<dbReference type="Proteomes" id="UP001203338">
    <property type="component" value="Unassembled WGS sequence"/>
</dbReference>
<proteinExistence type="predicted"/>
<accession>A0ABT0PCQ1</accession>
<sequence>MSSSTGTTWSISTVVSSFRRRWTDMQGKKKVVKREEVYCKAKEQHPERWGSRDIRNWQLPAEVWLNPERLDNQQHCDLAAVI</sequence>
<name>A0ABT0PCQ1_9GAMM</name>
<evidence type="ECO:0008006" key="3">
    <source>
        <dbReference type="Google" id="ProtNLM"/>
    </source>
</evidence>